<evidence type="ECO:0000256" key="10">
    <source>
        <dbReference type="ARBA" id="ARBA00035585"/>
    </source>
</evidence>
<reference evidence="12" key="1">
    <citation type="submission" date="2019-08" db="EMBL/GenBank/DDBJ databases">
        <authorList>
            <person name="Kucharzyk K."/>
            <person name="Murdoch R.W."/>
            <person name="Higgins S."/>
            <person name="Loffler F."/>
        </authorList>
    </citation>
    <scope>NUCLEOTIDE SEQUENCE</scope>
</reference>
<dbReference type="HAMAP" id="MF_00454">
    <property type="entry name" value="FluC"/>
    <property type="match status" value="1"/>
</dbReference>
<keyword evidence="7" id="KW-0406">Ion transport</keyword>
<evidence type="ECO:0000256" key="3">
    <source>
        <dbReference type="ARBA" id="ARBA00022475"/>
    </source>
</evidence>
<comment type="similarity">
    <text evidence="9">Belongs to the fluoride channel Fluc/FEX (TC 1.A.43) family.</text>
</comment>
<dbReference type="EMBL" id="VSSQ01081322">
    <property type="protein sequence ID" value="MPN30268.1"/>
    <property type="molecule type" value="Genomic_DNA"/>
</dbReference>
<dbReference type="InterPro" id="IPR003691">
    <property type="entry name" value="FluC"/>
</dbReference>
<feature type="transmembrane region" description="Helical" evidence="11">
    <location>
        <begin position="91"/>
        <end position="112"/>
    </location>
</feature>
<evidence type="ECO:0000256" key="4">
    <source>
        <dbReference type="ARBA" id="ARBA00022692"/>
    </source>
</evidence>
<dbReference type="PANTHER" id="PTHR28259">
    <property type="entry name" value="FLUORIDE EXPORT PROTEIN 1-RELATED"/>
    <property type="match status" value="1"/>
</dbReference>
<gene>
    <name evidence="12" type="primary">crcB_27</name>
    <name evidence="12" type="ORF">SDC9_177731</name>
</gene>
<evidence type="ECO:0000256" key="2">
    <source>
        <dbReference type="ARBA" id="ARBA00022448"/>
    </source>
</evidence>
<evidence type="ECO:0000256" key="7">
    <source>
        <dbReference type="ARBA" id="ARBA00023065"/>
    </source>
</evidence>
<comment type="catalytic activity">
    <reaction evidence="10">
        <text>fluoride(in) = fluoride(out)</text>
        <dbReference type="Rhea" id="RHEA:76159"/>
        <dbReference type="ChEBI" id="CHEBI:17051"/>
    </reaction>
    <physiologicalReaction direction="left-to-right" evidence="10">
        <dbReference type="Rhea" id="RHEA:76160"/>
    </physiologicalReaction>
</comment>
<comment type="subcellular location">
    <subcellularLocation>
        <location evidence="1">Cell membrane</location>
        <topology evidence="1">Multi-pass membrane protein</topology>
    </subcellularLocation>
</comment>
<name>A0A645GTW1_9ZZZZ</name>
<dbReference type="AlphaFoldDB" id="A0A645GTW1"/>
<feature type="transmembrane region" description="Helical" evidence="11">
    <location>
        <begin position="58"/>
        <end position="79"/>
    </location>
</feature>
<keyword evidence="6 11" id="KW-1133">Transmembrane helix</keyword>
<evidence type="ECO:0000256" key="1">
    <source>
        <dbReference type="ARBA" id="ARBA00004651"/>
    </source>
</evidence>
<dbReference type="NCBIfam" id="NF010828">
    <property type="entry name" value="PRK14232.1"/>
    <property type="match status" value="1"/>
</dbReference>
<keyword evidence="5" id="KW-0479">Metal-binding</keyword>
<evidence type="ECO:0000256" key="9">
    <source>
        <dbReference type="ARBA" id="ARBA00035120"/>
    </source>
</evidence>
<protein>
    <submittedName>
        <fullName evidence="12">Putative fluoride ion transporter CrcB</fullName>
    </submittedName>
</protein>
<dbReference type="GO" id="GO:0046872">
    <property type="term" value="F:metal ion binding"/>
    <property type="evidence" value="ECO:0007669"/>
    <property type="project" value="UniProtKB-KW"/>
</dbReference>
<feature type="transmembrane region" description="Helical" evidence="11">
    <location>
        <begin position="31"/>
        <end position="52"/>
    </location>
</feature>
<proteinExistence type="inferred from homology"/>
<organism evidence="12">
    <name type="scientific">bioreactor metagenome</name>
    <dbReference type="NCBI Taxonomy" id="1076179"/>
    <lineage>
        <taxon>unclassified sequences</taxon>
        <taxon>metagenomes</taxon>
        <taxon>ecological metagenomes</taxon>
    </lineage>
</organism>
<evidence type="ECO:0000313" key="12">
    <source>
        <dbReference type="EMBL" id="MPN30268.1"/>
    </source>
</evidence>
<keyword evidence="3" id="KW-1003">Cell membrane</keyword>
<evidence type="ECO:0000256" key="6">
    <source>
        <dbReference type="ARBA" id="ARBA00022989"/>
    </source>
</evidence>
<evidence type="ECO:0000256" key="8">
    <source>
        <dbReference type="ARBA" id="ARBA00023136"/>
    </source>
</evidence>
<evidence type="ECO:0000256" key="5">
    <source>
        <dbReference type="ARBA" id="ARBA00022723"/>
    </source>
</evidence>
<feature type="transmembrane region" description="Helical" evidence="11">
    <location>
        <begin position="6"/>
        <end position="24"/>
    </location>
</feature>
<keyword evidence="4 11" id="KW-0812">Transmembrane</keyword>
<dbReference type="PANTHER" id="PTHR28259:SF16">
    <property type="entry name" value="FLUORIDE-SPECIFIC ION CHANNEL FLUC 2"/>
    <property type="match status" value="1"/>
</dbReference>
<comment type="caution">
    <text evidence="12">The sequence shown here is derived from an EMBL/GenBank/DDBJ whole genome shotgun (WGS) entry which is preliminary data.</text>
</comment>
<keyword evidence="8 11" id="KW-0472">Membrane</keyword>
<sequence>MDLLFIGIGGTFGGLFRFHLGKLLSEKRKTFFPATFFVNLLGALLLGMVVGADIGNRLILFSGEGFLGAFTTFSTFMYESIDLFSHNKLKALLYIFGSLLLGITGYTAGFMLGRCI</sequence>
<accession>A0A645GTW1</accession>
<evidence type="ECO:0000256" key="11">
    <source>
        <dbReference type="SAM" id="Phobius"/>
    </source>
</evidence>
<dbReference type="GO" id="GO:0005886">
    <property type="term" value="C:plasma membrane"/>
    <property type="evidence" value="ECO:0007669"/>
    <property type="project" value="UniProtKB-SubCell"/>
</dbReference>
<dbReference type="Pfam" id="PF02537">
    <property type="entry name" value="CRCB"/>
    <property type="match status" value="1"/>
</dbReference>
<keyword evidence="2" id="KW-0813">Transport</keyword>
<dbReference type="GO" id="GO:1903425">
    <property type="term" value="F:fluoride transmembrane transporter activity"/>
    <property type="evidence" value="ECO:0007669"/>
    <property type="project" value="TreeGrafter"/>
</dbReference>